<dbReference type="InterPro" id="IPR011006">
    <property type="entry name" value="CheY-like_superfamily"/>
</dbReference>
<keyword evidence="6 12" id="KW-0418">Kinase</keyword>
<dbReference type="CDD" id="cd00082">
    <property type="entry name" value="HisKA"/>
    <property type="match status" value="1"/>
</dbReference>
<accession>A0A7W5E3B9</accession>
<dbReference type="AlphaFoldDB" id="A0A7W5E3B9"/>
<evidence type="ECO:0000256" key="4">
    <source>
        <dbReference type="ARBA" id="ARBA00022679"/>
    </source>
</evidence>
<organism evidence="12 13">
    <name type="scientific">Aporhodopirellula rubra</name>
    <dbReference type="NCBI Taxonomy" id="980271"/>
    <lineage>
        <taxon>Bacteria</taxon>
        <taxon>Pseudomonadati</taxon>
        <taxon>Planctomycetota</taxon>
        <taxon>Planctomycetia</taxon>
        <taxon>Pirellulales</taxon>
        <taxon>Pirellulaceae</taxon>
        <taxon>Aporhodopirellula</taxon>
    </lineage>
</organism>
<evidence type="ECO:0000256" key="5">
    <source>
        <dbReference type="ARBA" id="ARBA00022741"/>
    </source>
</evidence>
<evidence type="ECO:0000313" key="12">
    <source>
        <dbReference type="EMBL" id="MBB3209435.1"/>
    </source>
</evidence>
<gene>
    <name evidence="12" type="ORF">FHS27_005275</name>
</gene>
<comment type="catalytic activity">
    <reaction evidence="1">
        <text>ATP + protein L-histidine = ADP + protein N-phospho-L-histidine.</text>
        <dbReference type="EC" id="2.7.13.3"/>
    </reaction>
</comment>
<evidence type="ECO:0000256" key="3">
    <source>
        <dbReference type="ARBA" id="ARBA00022553"/>
    </source>
</evidence>
<feature type="modified residue" description="4-aspartylphosphate" evidence="9">
    <location>
        <position position="510"/>
    </location>
</feature>
<dbReference type="InterPro" id="IPR036890">
    <property type="entry name" value="HATPase_C_sf"/>
</dbReference>
<dbReference type="SMART" id="SM00387">
    <property type="entry name" value="HATPase_c"/>
    <property type="match status" value="1"/>
</dbReference>
<evidence type="ECO:0000256" key="9">
    <source>
        <dbReference type="PROSITE-ProRule" id="PRU00169"/>
    </source>
</evidence>
<dbReference type="Gene3D" id="3.30.565.10">
    <property type="entry name" value="Histidine kinase-like ATPase, C-terminal domain"/>
    <property type="match status" value="1"/>
</dbReference>
<keyword evidence="13" id="KW-1185">Reference proteome</keyword>
<evidence type="ECO:0000256" key="2">
    <source>
        <dbReference type="ARBA" id="ARBA00012438"/>
    </source>
</evidence>
<evidence type="ECO:0000259" key="10">
    <source>
        <dbReference type="PROSITE" id="PS50109"/>
    </source>
</evidence>
<proteinExistence type="predicted"/>
<feature type="modified residue" description="4-aspartylphosphate" evidence="9">
    <location>
        <position position="92"/>
    </location>
</feature>
<keyword evidence="5" id="KW-0547">Nucleotide-binding</keyword>
<dbReference type="SMART" id="SM00388">
    <property type="entry name" value="HisKA"/>
    <property type="match status" value="1"/>
</dbReference>
<dbReference type="EC" id="2.7.13.3" evidence="2"/>
<evidence type="ECO:0000259" key="11">
    <source>
        <dbReference type="PROSITE" id="PS50110"/>
    </source>
</evidence>
<dbReference type="SUPFAM" id="SSF52172">
    <property type="entry name" value="CheY-like"/>
    <property type="match status" value="2"/>
</dbReference>
<dbReference type="Pfam" id="PF02518">
    <property type="entry name" value="HATPase_c"/>
    <property type="match status" value="1"/>
</dbReference>
<protein>
    <recommendedName>
        <fullName evidence="2">histidine kinase</fullName>
        <ecNumber evidence="2">2.7.13.3</ecNumber>
    </recommendedName>
</protein>
<sequence length="585" mass="63953">MNIESTKPRILIIDDNPSIHEDFRKIFTVDASSQSLAEAANAFFGDDDDSSEESLQKPLEVDLDSAYQGEEAYRKTIAAMNEGRPYTLAFCDMRMPPGWDGLTTIEHLWKADPNLQVVICSAYSDNTWADISKRLGRSDRLLILKKPFDNAEVMQLAVALIEKRRLIKAASIKQVELETMVQERTAQLEQRDQALRQKQKLEAIGSLAGGVAHEFNNLLQAIGGYTGFAMEAMNPDEQPYEDLTHVLEATSRASAITGQLLSFSRQQPPKKVVCSAQEIIDSAMVLVKPLLSSAIELNVETCSDPGNVSADVNLLSQALLNLCINARDAMEDSGKLSIRLNRETIGWNESESGNSIADLKPGEYVVVSVADTGGGMCEEVANRIFEPFFSTKEVGKGTGLGLSMVFGAAQDHGGCVRVTTDKGVGSTFQLYLPTVNATADAIVSVDVGKPEQPSNGNETILVAEDDPNVREITIRSLTNAGYSVIDAIDGNDAIEKIDLNLDEIQFALIDVVMPFKNGREVAQHLARVRPDMQILFCSGYDVKSSKTTWDTKSPKLPILSKPIDPATLLNAIREMLDAQPQEQPV</sequence>
<evidence type="ECO:0000256" key="8">
    <source>
        <dbReference type="ARBA" id="ARBA00023012"/>
    </source>
</evidence>
<dbReference type="PANTHER" id="PTHR43065">
    <property type="entry name" value="SENSOR HISTIDINE KINASE"/>
    <property type="match status" value="1"/>
</dbReference>
<dbReference type="PANTHER" id="PTHR43065:SF46">
    <property type="entry name" value="C4-DICARBOXYLATE TRANSPORT SENSOR PROTEIN DCTB"/>
    <property type="match status" value="1"/>
</dbReference>
<reference evidence="12 13" key="1">
    <citation type="submission" date="2020-08" db="EMBL/GenBank/DDBJ databases">
        <title>Genomic Encyclopedia of Type Strains, Phase III (KMG-III): the genomes of soil and plant-associated and newly described type strains.</title>
        <authorList>
            <person name="Whitman W."/>
        </authorList>
    </citation>
    <scope>NUCLEOTIDE SEQUENCE [LARGE SCALE GENOMIC DNA]</scope>
    <source>
        <strain evidence="12 13">CECT 8075</strain>
    </source>
</reference>
<feature type="domain" description="Histidine kinase" evidence="10">
    <location>
        <begin position="210"/>
        <end position="436"/>
    </location>
</feature>
<evidence type="ECO:0000256" key="6">
    <source>
        <dbReference type="ARBA" id="ARBA00022777"/>
    </source>
</evidence>
<dbReference type="SMART" id="SM00448">
    <property type="entry name" value="REC"/>
    <property type="match status" value="2"/>
</dbReference>
<dbReference type="InterPro" id="IPR001789">
    <property type="entry name" value="Sig_transdc_resp-reg_receiver"/>
</dbReference>
<keyword evidence="7" id="KW-0067">ATP-binding</keyword>
<dbReference type="Gene3D" id="1.10.287.130">
    <property type="match status" value="1"/>
</dbReference>
<evidence type="ECO:0000313" key="13">
    <source>
        <dbReference type="Proteomes" id="UP000536179"/>
    </source>
</evidence>
<dbReference type="PRINTS" id="PR00344">
    <property type="entry name" value="BCTRLSENSOR"/>
</dbReference>
<dbReference type="GO" id="GO:0005524">
    <property type="term" value="F:ATP binding"/>
    <property type="evidence" value="ECO:0007669"/>
    <property type="project" value="UniProtKB-KW"/>
</dbReference>
<name>A0A7W5E3B9_9BACT</name>
<dbReference type="PROSITE" id="PS50109">
    <property type="entry name" value="HIS_KIN"/>
    <property type="match status" value="1"/>
</dbReference>
<feature type="domain" description="Response regulatory" evidence="11">
    <location>
        <begin position="459"/>
        <end position="576"/>
    </location>
</feature>
<dbReference type="InterPro" id="IPR003594">
    <property type="entry name" value="HATPase_dom"/>
</dbReference>
<dbReference type="SUPFAM" id="SSF55874">
    <property type="entry name" value="ATPase domain of HSP90 chaperone/DNA topoisomerase II/histidine kinase"/>
    <property type="match status" value="1"/>
</dbReference>
<dbReference type="Proteomes" id="UP000536179">
    <property type="component" value="Unassembled WGS sequence"/>
</dbReference>
<comment type="caution">
    <text evidence="12">The sequence shown here is derived from an EMBL/GenBank/DDBJ whole genome shotgun (WGS) entry which is preliminary data.</text>
</comment>
<dbReference type="PROSITE" id="PS50110">
    <property type="entry name" value="RESPONSE_REGULATORY"/>
    <property type="match status" value="2"/>
</dbReference>
<evidence type="ECO:0000256" key="1">
    <source>
        <dbReference type="ARBA" id="ARBA00000085"/>
    </source>
</evidence>
<keyword evidence="4" id="KW-0808">Transferase</keyword>
<dbReference type="EMBL" id="JACHXU010000023">
    <property type="protein sequence ID" value="MBB3209435.1"/>
    <property type="molecule type" value="Genomic_DNA"/>
</dbReference>
<dbReference type="SUPFAM" id="SSF47384">
    <property type="entry name" value="Homodimeric domain of signal transducing histidine kinase"/>
    <property type="match status" value="1"/>
</dbReference>
<feature type="domain" description="Response regulatory" evidence="11">
    <location>
        <begin position="9"/>
        <end position="161"/>
    </location>
</feature>
<evidence type="ECO:0000256" key="7">
    <source>
        <dbReference type="ARBA" id="ARBA00022840"/>
    </source>
</evidence>
<dbReference type="InterPro" id="IPR005467">
    <property type="entry name" value="His_kinase_dom"/>
</dbReference>
<dbReference type="InterPro" id="IPR003661">
    <property type="entry name" value="HisK_dim/P_dom"/>
</dbReference>
<keyword evidence="8" id="KW-0902">Two-component regulatory system</keyword>
<dbReference type="GO" id="GO:0000155">
    <property type="term" value="F:phosphorelay sensor kinase activity"/>
    <property type="evidence" value="ECO:0007669"/>
    <property type="project" value="InterPro"/>
</dbReference>
<dbReference type="InterPro" id="IPR036097">
    <property type="entry name" value="HisK_dim/P_sf"/>
</dbReference>
<dbReference type="Gene3D" id="3.40.50.2300">
    <property type="match status" value="2"/>
</dbReference>
<keyword evidence="3 9" id="KW-0597">Phosphoprotein</keyword>
<dbReference type="Pfam" id="PF00072">
    <property type="entry name" value="Response_reg"/>
    <property type="match status" value="2"/>
</dbReference>
<dbReference type="InterPro" id="IPR004358">
    <property type="entry name" value="Sig_transdc_His_kin-like_C"/>
</dbReference>
<dbReference type="RefSeq" id="WP_184308056.1">
    <property type="nucleotide sequence ID" value="NZ_JACHXU010000023.1"/>
</dbReference>